<protein>
    <submittedName>
        <fullName evidence="4">Iron dicitrate transporter FecR</fullName>
    </submittedName>
</protein>
<accession>A0A512RSV3</accession>
<dbReference type="OrthoDB" id="1452822at2"/>
<dbReference type="InterPro" id="IPR032508">
    <property type="entry name" value="FecR_C"/>
</dbReference>
<evidence type="ECO:0000259" key="2">
    <source>
        <dbReference type="Pfam" id="PF04773"/>
    </source>
</evidence>
<keyword evidence="5" id="KW-1185">Reference proteome</keyword>
<dbReference type="PIRSF" id="PIRSF018266">
    <property type="entry name" value="FecR"/>
    <property type="match status" value="1"/>
</dbReference>
<evidence type="ECO:0000313" key="4">
    <source>
        <dbReference type="EMBL" id="GEP98786.1"/>
    </source>
</evidence>
<gene>
    <name evidence="4" type="ORF">CCY01nite_50460</name>
</gene>
<feature type="domain" description="FecR protein" evidence="2">
    <location>
        <begin position="179"/>
        <end position="274"/>
    </location>
</feature>
<dbReference type="RefSeq" id="WP_146867414.1">
    <property type="nucleotide sequence ID" value="NZ_BKAU01000009.1"/>
</dbReference>
<comment type="caution">
    <text evidence="4">The sequence shown here is derived from an EMBL/GenBank/DDBJ whole genome shotgun (WGS) entry which is preliminary data.</text>
</comment>
<dbReference type="InterPro" id="IPR012373">
    <property type="entry name" value="Ferrdict_sens_TM"/>
</dbReference>
<dbReference type="AlphaFoldDB" id="A0A512RSV3"/>
<dbReference type="Pfam" id="PF04773">
    <property type="entry name" value="FecR"/>
    <property type="match status" value="1"/>
</dbReference>
<evidence type="ECO:0000259" key="3">
    <source>
        <dbReference type="Pfam" id="PF16344"/>
    </source>
</evidence>
<proteinExistence type="predicted"/>
<dbReference type="EMBL" id="BKAU01000009">
    <property type="protein sequence ID" value="GEP98786.1"/>
    <property type="molecule type" value="Genomic_DNA"/>
</dbReference>
<dbReference type="Proteomes" id="UP000321436">
    <property type="component" value="Unassembled WGS sequence"/>
</dbReference>
<dbReference type="Gene3D" id="3.55.50.30">
    <property type="match status" value="1"/>
</dbReference>
<dbReference type="GO" id="GO:0016989">
    <property type="term" value="F:sigma factor antagonist activity"/>
    <property type="evidence" value="ECO:0007669"/>
    <property type="project" value="TreeGrafter"/>
</dbReference>
<name>A0A512RSV3_9BACT</name>
<evidence type="ECO:0000256" key="1">
    <source>
        <dbReference type="SAM" id="Phobius"/>
    </source>
</evidence>
<sequence>MSERLKLLYQRYLDDDCTPEELDELRDMMALPEHQQQLEALMDHTWEEVKEGVQRDLTEEKARGIFSDIVRQKKRRPVARLWLQAAASVAILLFAGYYILQRTGQNPWQQGSTEQILANDVAPGSDKGKLLLGDGSVIDLENVKEGQIWKDPTVEVIKKKGELVFVANKNASTDTTWNVITTPNAGKYMVVLPDQTRVWLNANSSLRFPSAFSGRERKVTLTGECYFEVAKNRHAPFKVHVRNTVVEVLGTHFNVMAYENEPSVNTTLLEGSVRVSNGRQSRVIVPGQQVASTEESLQLSTADTEEVIAWKNGLFQFNSTDLASIMHQLERWYDVKVIYRNNLAGKRYTGLISRQTNLSQVLKMLELAGGIHFTIEGKTVIVSS</sequence>
<dbReference type="PANTHER" id="PTHR30273:SF2">
    <property type="entry name" value="PROTEIN FECR"/>
    <property type="match status" value="1"/>
</dbReference>
<dbReference type="InterPro" id="IPR006860">
    <property type="entry name" value="FecR"/>
</dbReference>
<feature type="transmembrane region" description="Helical" evidence="1">
    <location>
        <begin position="81"/>
        <end position="100"/>
    </location>
</feature>
<keyword evidence="1" id="KW-1133">Transmembrane helix</keyword>
<keyword evidence="1" id="KW-0472">Membrane</keyword>
<evidence type="ECO:0000313" key="5">
    <source>
        <dbReference type="Proteomes" id="UP000321436"/>
    </source>
</evidence>
<reference evidence="4 5" key="1">
    <citation type="submission" date="2019-07" db="EMBL/GenBank/DDBJ databases">
        <title>Whole genome shotgun sequence of Chitinophaga cymbidii NBRC 109752.</title>
        <authorList>
            <person name="Hosoyama A."/>
            <person name="Uohara A."/>
            <person name="Ohji S."/>
            <person name="Ichikawa N."/>
        </authorList>
    </citation>
    <scope>NUCLEOTIDE SEQUENCE [LARGE SCALE GENOMIC DNA]</scope>
    <source>
        <strain evidence="4 5">NBRC 109752</strain>
    </source>
</reference>
<dbReference type="PANTHER" id="PTHR30273">
    <property type="entry name" value="PERIPLASMIC SIGNAL SENSOR AND SIGMA FACTOR ACTIVATOR FECR-RELATED"/>
    <property type="match status" value="1"/>
</dbReference>
<keyword evidence="1" id="KW-0812">Transmembrane</keyword>
<feature type="domain" description="Protein FecR C-terminal" evidence="3">
    <location>
        <begin position="315"/>
        <end position="382"/>
    </location>
</feature>
<dbReference type="Gene3D" id="2.60.120.1440">
    <property type="match status" value="1"/>
</dbReference>
<organism evidence="4 5">
    <name type="scientific">Chitinophaga cymbidii</name>
    <dbReference type="NCBI Taxonomy" id="1096750"/>
    <lineage>
        <taxon>Bacteria</taxon>
        <taxon>Pseudomonadati</taxon>
        <taxon>Bacteroidota</taxon>
        <taxon>Chitinophagia</taxon>
        <taxon>Chitinophagales</taxon>
        <taxon>Chitinophagaceae</taxon>
        <taxon>Chitinophaga</taxon>
    </lineage>
</organism>
<dbReference type="Pfam" id="PF16344">
    <property type="entry name" value="FecR_C"/>
    <property type="match status" value="1"/>
</dbReference>